<keyword evidence="1" id="KW-0472">Membrane</keyword>
<dbReference type="RefSeq" id="WP_003611215.1">
    <property type="nucleotide sequence ID" value="NZ_ADVE02000001.1"/>
</dbReference>
<dbReference type="STRING" id="595536.GCA_000178815_00862"/>
<evidence type="ECO:0000313" key="2">
    <source>
        <dbReference type="EMBL" id="ATQ66525.1"/>
    </source>
</evidence>
<evidence type="ECO:0000256" key="1">
    <source>
        <dbReference type="SAM" id="Phobius"/>
    </source>
</evidence>
<organism evidence="2 3">
    <name type="scientific">Methylosinus trichosporium (strain ATCC 35070 / NCIMB 11131 / UNIQEM 75 / OB3b)</name>
    <dbReference type="NCBI Taxonomy" id="595536"/>
    <lineage>
        <taxon>Bacteria</taxon>
        <taxon>Pseudomonadati</taxon>
        <taxon>Pseudomonadota</taxon>
        <taxon>Alphaproteobacteria</taxon>
        <taxon>Hyphomicrobiales</taxon>
        <taxon>Methylocystaceae</taxon>
        <taxon>Methylosinus</taxon>
    </lineage>
</organism>
<proteinExistence type="predicted"/>
<dbReference type="AlphaFoldDB" id="A0A2D2CV01"/>
<keyword evidence="3" id="KW-1185">Reference proteome</keyword>
<dbReference type="Pfam" id="PF10741">
    <property type="entry name" value="T2SSM_b"/>
    <property type="match status" value="1"/>
</dbReference>
<dbReference type="EMBL" id="CP023737">
    <property type="protein sequence ID" value="ATQ66525.1"/>
    <property type="molecule type" value="Genomic_DNA"/>
</dbReference>
<keyword evidence="1" id="KW-1133">Transmembrane helix</keyword>
<feature type="transmembrane region" description="Helical" evidence="1">
    <location>
        <begin position="20"/>
        <end position="43"/>
    </location>
</feature>
<dbReference type="Proteomes" id="UP000230709">
    <property type="component" value="Chromosome"/>
</dbReference>
<dbReference type="NCBIfam" id="NF040576">
    <property type="entry name" value="T2SS_GspM_XpsM"/>
    <property type="match status" value="1"/>
</dbReference>
<keyword evidence="1" id="KW-0812">Transmembrane</keyword>
<protein>
    <submittedName>
        <fullName evidence="2">General secretion pathway protein GspM</fullName>
    </submittedName>
</protein>
<accession>A0A2D2CV01</accession>
<evidence type="ECO:0000313" key="3">
    <source>
        <dbReference type="Proteomes" id="UP000230709"/>
    </source>
</evidence>
<sequence>MSLNAAAIFDPQTKRRALFLGANLAFLLVVYLVAVEPLLGLLGEGSQALAERRATLAGYESIAAQEQAVKDYARQVEESNSRGELLTGESEGVVNANLQARLKALAGEAGATVVSLQALPAKVVSGQSLVGARLDVTGPLEALSQLARSLESDPPLLLVLAASVRKQSGAWSDPAEGAAAGAGDNTLEGQFDVFGGASKDHS</sequence>
<reference evidence="3" key="1">
    <citation type="submission" date="2017-10" db="EMBL/GenBank/DDBJ databases">
        <title>Completed PacBio SMRT sequence of Methylosinus trichosporium OB3b reveals presence of a third large plasmid.</title>
        <authorList>
            <person name="Charles T.C."/>
            <person name="Lynch M.D.J."/>
            <person name="Heil J.R."/>
            <person name="Cheng J."/>
        </authorList>
    </citation>
    <scope>NUCLEOTIDE SEQUENCE [LARGE SCALE GENOMIC DNA]</scope>
    <source>
        <strain evidence="3">OB3b</strain>
    </source>
</reference>
<dbReference type="InterPro" id="IPR034756">
    <property type="entry name" value="T2SSM_b"/>
</dbReference>
<dbReference type="KEGG" id="mtw:CQW49_00405"/>
<gene>
    <name evidence="2" type="ORF">CQW49_00405</name>
</gene>
<name>A0A2D2CV01_METT3</name>